<dbReference type="Gene3D" id="1.10.490.10">
    <property type="entry name" value="Globins"/>
    <property type="match status" value="1"/>
</dbReference>
<dbReference type="EMBL" id="NXFY01000007">
    <property type="protein sequence ID" value="PHO18310.1"/>
    <property type="molecule type" value="Genomic_DNA"/>
</dbReference>
<dbReference type="Pfam" id="PF01152">
    <property type="entry name" value="Bac_globin"/>
    <property type="match status" value="1"/>
</dbReference>
<reference evidence="7 10" key="2">
    <citation type="submission" date="2018-08" db="EMBL/GenBank/DDBJ databases">
        <title>Complete genome of the Arcobacter molluscorum type strain LMG 25693.</title>
        <authorList>
            <person name="Miller W.G."/>
            <person name="Yee E."/>
            <person name="Bono J.L."/>
        </authorList>
    </citation>
    <scope>NUCLEOTIDE SEQUENCE [LARGE SCALE GENOMIC DNA]</scope>
    <source>
        <strain evidence="7 10">CECT 7696</strain>
    </source>
</reference>
<evidence type="ECO:0000313" key="7">
    <source>
        <dbReference type="EMBL" id="AXX91908.1"/>
    </source>
</evidence>
<keyword evidence="3 6" id="KW-0479">Metal-binding</keyword>
<protein>
    <submittedName>
        <fullName evidence="8">Globin</fullName>
    </submittedName>
</protein>
<dbReference type="PANTHER" id="PTHR47366">
    <property type="entry name" value="TWO-ON-TWO HEMOGLOBIN-3"/>
    <property type="match status" value="1"/>
</dbReference>
<dbReference type="GO" id="GO:0005344">
    <property type="term" value="F:oxygen carrier activity"/>
    <property type="evidence" value="ECO:0007669"/>
    <property type="project" value="InterPro"/>
</dbReference>
<keyword evidence="9" id="KW-1185">Reference proteome</keyword>
<dbReference type="InterPro" id="IPR044203">
    <property type="entry name" value="GlbO/GLB3-like"/>
</dbReference>
<gene>
    <name evidence="7" type="ORF">AMOL_0915</name>
    <name evidence="8" type="ORF">CPU12_06210</name>
</gene>
<evidence type="ECO:0000256" key="5">
    <source>
        <dbReference type="ARBA" id="ARBA00034496"/>
    </source>
</evidence>
<dbReference type="GO" id="GO:0020037">
    <property type="term" value="F:heme binding"/>
    <property type="evidence" value="ECO:0007669"/>
    <property type="project" value="InterPro"/>
</dbReference>
<evidence type="ECO:0000313" key="9">
    <source>
        <dbReference type="Proteomes" id="UP000221222"/>
    </source>
</evidence>
<dbReference type="InterPro" id="IPR001486">
    <property type="entry name" value="Hemoglobin_trunc"/>
</dbReference>
<dbReference type="PANTHER" id="PTHR47366:SF1">
    <property type="entry name" value="TWO-ON-TWO HEMOGLOBIN-3"/>
    <property type="match status" value="1"/>
</dbReference>
<organism evidence="8 9">
    <name type="scientific">Malaciobacter molluscorum LMG 25693</name>
    <dbReference type="NCBI Taxonomy" id="870501"/>
    <lineage>
        <taxon>Bacteria</taxon>
        <taxon>Pseudomonadati</taxon>
        <taxon>Campylobacterota</taxon>
        <taxon>Epsilonproteobacteria</taxon>
        <taxon>Campylobacterales</taxon>
        <taxon>Arcobacteraceae</taxon>
        <taxon>Malaciobacter</taxon>
    </lineage>
</organism>
<name>A0A2G1DIP3_9BACT</name>
<keyword evidence="4 6" id="KW-0408">Iron</keyword>
<evidence type="ECO:0000313" key="10">
    <source>
        <dbReference type="Proteomes" id="UP000262712"/>
    </source>
</evidence>
<dbReference type="KEGG" id="amol:AMOL_0915"/>
<keyword evidence="2 6" id="KW-0349">Heme</keyword>
<accession>A0A2G1DIP3</accession>
<dbReference type="RefSeq" id="WP_099342232.1">
    <property type="nucleotide sequence ID" value="NZ_CP032098.1"/>
</dbReference>
<dbReference type="Proteomes" id="UP000221222">
    <property type="component" value="Unassembled WGS sequence"/>
</dbReference>
<dbReference type="GO" id="GO:0019825">
    <property type="term" value="F:oxygen binding"/>
    <property type="evidence" value="ECO:0007669"/>
    <property type="project" value="InterPro"/>
</dbReference>
<reference evidence="8 9" key="1">
    <citation type="submission" date="2017-09" db="EMBL/GenBank/DDBJ databases">
        <title>Arcobacter canalis sp. nov., a new species isolated from a water canal contaminated with urban sewage.</title>
        <authorList>
            <person name="Perez-Cataluna A."/>
            <person name="Salas-Masso N."/>
            <person name="Figueras M.J."/>
        </authorList>
    </citation>
    <scope>NUCLEOTIDE SEQUENCE [LARGE SCALE GENOMIC DNA]</scope>
    <source>
        <strain evidence="8 9">F98-3</strain>
    </source>
</reference>
<dbReference type="InterPro" id="IPR012292">
    <property type="entry name" value="Globin/Proto"/>
</dbReference>
<dbReference type="InterPro" id="IPR009050">
    <property type="entry name" value="Globin-like_sf"/>
</dbReference>
<dbReference type="AlphaFoldDB" id="A0A2G1DIP3"/>
<dbReference type="SUPFAM" id="SSF46458">
    <property type="entry name" value="Globin-like"/>
    <property type="match status" value="1"/>
</dbReference>
<sequence>MQYKITPAQFGTRPPVNLPNPEFLEALKEEGIRKMVSNHYDLLKQSNIRGLFPPTEEGFEKAKEHSADFFIQICGGPKYFNEKRGAPMMAARHSPFKINQEARRIWLESYAIVLNELNISDDLKQSFWNYIDIFSIWMMNSNEN</sequence>
<evidence type="ECO:0000256" key="6">
    <source>
        <dbReference type="PIRSR" id="PIRSR601486-1"/>
    </source>
</evidence>
<proteinExistence type="inferred from homology"/>
<feature type="binding site" description="distal binding residue" evidence="6">
    <location>
        <position position="65"/>
    </location>
    <ligand>
        <name>heme</name>
        <dbReference type="ChEBI" id="CHEBI:30413"/>
    </ligand>
    <ligandPart>
        <name>Fe</name>
        <dbReference type="ChEBI" id="CHEBI:18248"/>
    </ligandPart>
</feature>
<dbReference type="GO" id="GO:0046872">
    <property type="term" value="F:metal ion binding"/>
    <property type="evidence" value="ECO:0007669"/>
    <property type="project" value="UniProtKB-KW"/>
</dbReference>
<evidence type="ECO:0000256" key="4">
    <source>
        <dbReference type="ARBA" id="ARBA00023004"/>
    </source>
</evidence>
<dbReference type="Proteomes" id="UP000262712">
    <property type="component" value="Chromosome"/>
</dbReference>
<comment type="similarity">
    <text evidence="5">Belongs to the truncated hemoglobin family. Group II subfamily.</text>
</comment>
<evidence type="ECO:0000313" key="8">
    <source>
        <dbReference type="EMBL" id="PHO18310.1"/>
    </source>
</evidence>
<dbReference type="EMBL" id="CP032098">
    <property type="protein sequence ID" value="AXX91908.1"/>
    <property type="molecule type" value="Genomic_DNA"/>
</dbReference>
<evidence type="ECO:0000256" key="3">
    <source>
        <dbReference type="ARBA" id="ARBA00022723"/>
    </source>
</evidence>
<keyword evidence="1" id="KW-0813">Transport</keyword>
<evidence type="ECO:0000256" key="1">
    <source>
        <dbReference type="ARBA" id="ARBA00022448"/>
    </source>
</evidence>
<evidence type="ECO:0000256" key="2">
    <source>
        <dbReference type="ARBA" id="ARBA00022617"/>
    </source>
</evidence>
<dbReference type="CDD" id="cd14774">
    <property type="entry name" value="TrHb2_HGbIV-like_O"/>
    <property type="match status" value="1"/>
</dbReference>